<dbReference type="Pfam" id="PF04715">
    <property type="entry name" value="Anth_synt_I_N"/>
    <property type="match status" value="1"/>
</dbReference>
<dbReference type="KEGG" id="cart:PA27867_1613"/>
<dbReference type="Proteomes" id="UP000092582">
    <property type="component" value="Chromosome 1"/>
</dbReference>
<dbReference type="PRINTS" id="PR00095">
    <property type="entry name" value="ANTSNTHASEI"/>
</dbReference>
<dbReference type="PATRIC" id="fig|670052.7.peg.1669"/>
<dbReference type="EMBL" id="CP016282">
    <property type="protein sequence ID" value="ANP72569.1"/>
    <property type="molecule type" value="Genomic_DNA"/>
</dbReference>
<feature type="compositionally biased region" description="Basic and acidic residues" evidence="1">
    <location>
        <begin position="201"/>
        <end position="211"/>
    </location>
</feature>
<feature type="compositionally biased region" description="Low complexity" evidence="1">
    <location>
        <begin position="213"/>
        <end position="224"/>
    </location>
</feature>
<evidence type="ECO:0000256" key="1">
    <source>
        <dbReference type="SAM" id="MobiDB-lite"/>
    </source>
</evidence>
<dbReference type="Pfam" id="PF00425">
    <property type="entry name" value="Chorismate_bind"/>
    <property type="match status" value="1"/>
</dbReference>
<dbReference type="GO" id="GO:0008153">
    <property type="term" value="P:4-aminobenzoate biosynthetic process"/>
    <property type="evidence" value="ECO:0007669"/>
    <property type="project" value="TreeGrafter"/>
</dbReference>
<reference evidence="4 5" key="1">
    <citation type="submission" date="2016-06" db="EMBL/GenBank/DDBJ databases">
        <title>Genome sequencing of Cryobacterium arcticum PAMC 27867.</title>
        <authorList>
            <person name="Lee J."/>
            <person name="Kim O.-S."/>
        </authorList>
    </citation>
    <scope>NUCLEOTIDE SEQUENCE [LARGE SCALE GENOMIC DNA]</scope>
    <source>
        <strain evidence="4 5">PAMC 27867</strain>
    </source>
</reference>
<evidence type="ECO:0000313" key="4">
    <source>
        <dbReference type="EMBL" id="ANP72569.1"/>
    </source>
</evidence>
<dbReference type="InterPro" id="IPR019999">
    <property type="entry name" value="Anth_synth_I-like"/>
</dbReference>
<evidence type="ECO:0000313" key="5">
    <source>
        <dbReference type="Proteomes" id="UP000092582"/>
    </source>
</evidence>
<organism evidence="4 5">
    <name type="scientific">Cryobacterium arcticum</name>
    <dbReference type="NCBI Taxonomy" id="670052"/>
    <lineage>
        <taxon>Bacteria</taxon>
        <taxon>Bacillati</taxon>
        <taxon>Actinomycetota</taxon>
        <taxon>Actinomycetes</taxon>
        <taxon>Micrococcales</taxon>
        <taxon>Microbacteriaceae</taxon>
        <taxon>Cryobacterium</taxon>
    </lineage>
</organism>
<name>A0A1B1BIX4_9MICO</name>
<gene>
    <name evidence="4" type="ORF">PA27867_1613</name>
</gene>
<dbReference type="GO" id="GO:0000162">
    <property type="term" value="P:L-tryptophan biosynthetic process"/>
    <property type="evidence" value="ECO:0007669"/>
    <property type="project" value="TreeGrafter"/>
</dbReference>
<dbReference type="STRING" id="670052.PA27867_1613"/>
<dbReference type="InterPro" id="IPR006805">
    <property type="entry name" value="Anth_synth_I_N"/>
</dbReference>
<evidence type="ECO:0000259" key="2">
    <source>
        <dbReference type="Pfam" id="PF00425"/>
    </source>
</evidence>
<dbReference type="PANTHER" id="PTHR11236:SF18">
    <property type="entry name" value="AMINODEOXYCHORISMATE SYNTHASE"/>
    <property type="match status" value="1"/>
</dbReference>
<feature type="domain" description="Chorismate-utilising enzyme C-terminal" evidence="2">
    <location>
        <begin position="239"/>
        <end position="491"/>
    </location>
</feature>
<dbReference type="SUPFAM" id="SSF56322">
    <property type="entry name" value="ADC synthase"/>
    <property type="match status" value="1"/>
</dbReference>
<evidence type="ECO:0000259" key="3">
    <source>
        <dbReference type="Pfam" id="PF04715"/>
    </source>
</evidence>
<dbReference type="GO" id="GO:0046820">
    <property type="term" value="F:4-amino-4-deoxychorismate synthase activity"/>
    <property type="evidence" value="ECO:0007669"/>
    <property type="project" value="TreeGrafter"/>
</dbReference>
<feature type="region of interest" description="Disordered" evidence="1">
    <location>
        <begin position="317"/>
        <end position="336"/>
    </location>
</feature>
<dbReference type="PANTHER" id="PTHR11236">
    <property type="entry name" value="AMINOBENZOATE/ANTHRANILATE SYNTHASE"/>
    <property type="match status" value="1"/>
</dbReference>
<dbReference type="RefSeq" id="WP_236900880.1">
    <property type="nucleotide sequence ID" value="NZ_CP016282.1"/>
</dbReference>
<feature type="compositionally biased region" description="Basic and acidic residues" evidence="1">
    <location>
        <begin position="327"/>
        <end position="336"/>
    </location>
</feature>
<dbReference type="Gene3D" id="3.60.120.10">
    <property type="entry name" value="Anthranilate synthase"/>
    <property type="match status" value="1"/>
</dbReference>
<dbReference type="InterPro" id="IPR015890">
    <property type="entry name" value="Chorismate_C"/>
</dbReference>
<feature type="domain" description="Anthranilate synthase component I N-terminal" evidence="3">
    <location>
        <begin position="27"/>
        <end position="176"/>
    </location>
</feature>
<protein>
    <submittedName>
        <fullName evidence="4">Anthranilate synthase</fullName>
    </submittedName>
</protein>
<dbReference type="AlphaFoldDB" id="A0A1B1BIX4"/>
<proteinExistence type="predicted"/>
<accession>A0A1B1BIX4</accession>
<dbReference type="GO" id="GO:0005737">
    <property type="term" value="C:cytoplasm"/>
    <property type="evidence" value="ECO:0007669"/>
    <property type="project" value="TreeGrafter"/>
</dbReference>
<feature type="region of interest" description="Disordered" evidence="1">
    <location>
        <begin position="201"/>
        <end position="228"/>
    </location>
</feature>
<dbReference type="InterPro" id="IPR005801">
    <property type="entry name" value="ADC_synthase"/>
</dbReference>
<keyword evidence="5" id="KW-1185">Reference proteome</keyword>
<sequence>MQSIPPQPDRGFAPHAESVYSSRLPHWIDPAVAFDLLYGRSSHAVWLDAGAGATAGVSYLAAAHAGSRFVTASAGAGTVTCSRPLDATDAPRTTSAGIFDFLRADLVPPGAAWVPATGPTGDGFRLGWVGWFGYGLAAPAAHDGSGDRSRGDTPDAALLFVDRAIAFDHAARTVTLLAITGPGVTAADLDAWVLDTARTLDHRTPDTEPHDTQAPAARPDQPAASDVPREVRWRHDAVEYVRLIEACQEHIVAGDAYQLCLTNEVTVAGRFDPLEVYRRLRTGSPSHHGGMLRFGPFALLSASPEEFLSVSPAGRLRTRPIKGTRPRSADPAEDRQLQGDLLASDKERAENLMIVDLMRNDLGRVAALGSVAVTSLLQVESYPHVHQLVSTVEARLAPGLCAVDAIEACFPAGSMTGAPKASAMRILATLEGGDRGVYAGAFGYLGVDGAVDLAMVIRSIVLGPSGASIGTGGGITALSVPAEEIEETHIKARALITAILASSPAAEAADGQGLVT</sequence>